<evidence type="ECO:0000256" key="1">
    <source>
        <dbReference type="SAM" id="MobiDB-lite"/>
    </source>
</evidence>
<feature type="region of interest" description="Disordered" evidence="1">
    <location>
        <begin position="241"/>
        <end position="261"/>
    </location>
</feature>
<name>A0A3N2PNW8_SODAK</name>
<keyword evidence="3" id="KW-1185">Reference proteome</keyword>
<gene>
    <name evidence="2" type="ORF">SODALDRAFT_381422</name>
</gene>
<dbReference type="AlphaFoldDB" id="A0A3N2PNW8"/>
<feature type="region of interest" description="Disordered" evidence="1">
    <location>
        <begin position="109"/>
        <end position="133"/>
    </location>
</feature>
<dbReference type="RefSeq" id="XP_028463995.1">
    <property type="nucleotide sequence ID" value="XM_028615164.1"/>
</dbReference>
<organism evidence="2 3">
    <name type="scientific">Sodiomyces alkalinus (strain CBS 110278 / VKM F-3762 / F11)</name>
    <name type="common">Alkaliphilic filamentous fungus</name>
    <dbReference type="NCBI Taxonomy" id="1314773"/>
    <lineage>
        <taxon>Eukaryota</taxon>
        <taxon>Fungi</taxon>
        <taxon>Dikarya</taxon>
        <taxon>Ascomycota</taxon>
        <taxon>Pezizomycotina</taxon>
        <taxon>Sordariomycetes</taxon>
        <taxon>Hypocreomycetidae</taxon>
        <taxon>Glomerellales</taxon>
        <taxon>Plectosphaerellaceae</taxon>
        <taxon>Sodiomyces</taxon>
    </lineage>
</organism>
<proteinExistence type="predicted"/>
<reference evidence="2 3" key="1">
    <citation type="journal article" date="2018" name="Mol. Ecol.">
        <title>The obligate alkalophilic soda-lake fungus Sodiomyces alkalinus has shifted to a protein diet.</title>
        <authorList>
            <person name="Grum-Grzhimaylo A.A."/>
            <person name="Falkoski D.L."/>
            <person name="van den Heuvel J."/>
            <person name="Valero-Jimenez C.A."/>
            <person name="Min B."/>
            <person name="Choi I.G."/>
            <person name="Lipzen A."/>
            <person name="Daum C.G."/>
            <person name="Aanen D.K."/>
            <person name="Tsang A."/>
            <person name="Henrissat B."/>
            <person name="Bilanenko E.N."/>
            <person name="de Vries R.P."/>
            <person name="van Kan J.A.L."/>
            <person name="Grigoriev I.V."/>
            <person name="Debets A.J.M."/>
        </authorList>
    </citation>
    <scope>NUCLEOTIDE SEQUENCE [LARGE SCALE GENOMIC DNA]</scope>
    <source>
        <strain evidence="2 3">F11</strain>
    </source>
</reference>
<evidence type="ECO:0000313" key="3">
    <source>
        <dbReference type="Proteomes" id="UP000272025"/>
    </source>
</evidence>
<sequence>MQSRLSQPSPDLSMSHLHQPAESTKSIPEARVGLPPESSPRRGLLSSPDFAAISNTAGKGGRGELGEPGEPPSINSLLRSHCRARLYVPPIAWAALQLDLLGCRFAKVKGPRSPPTPSQENRGDLDPQCRKDDQRQTAIRNARYLRALGTLEFKRAAMLSVLAYFDMVPVQPELPFRFKGQVVKRFIRGPRLKTHTNRVNWPMISLRQKRLRSIHPIKKARDPYIMALLIALAQAQRLEHGNPTQTVGTGSGPQATEANPTPFKTSVAKVQVLALDDGAVPASIYVYTARMPSSFLDKLDRPSDCIPSPPLRASFQRLSLRVPEEFIPMSKTATTTTTGSFPSKMVINCPALRCGGDAASCKSGVVLGRDEKGRSGEAVLAVLVGRLWSLVVRINARVSLLVLLDLVWYWASL</sequence>
<feature type="compositionally biased region" description="Polar residues" evidence="1">
    <location>
        <begin position="1"/>
        <end position="12"/>
    </location>
</feature>
<feature type="region of interest" description="Disordered" evidence="1">
    <location>
        <begin position="1"/>
        <end position="72"/>
    </location>
</feature>
<dbReference type="Proteomes" id="UP000272025">
    <property type="component" value="Unassembled WGS sequence"/>
</dbReference>
<accession>A0A3N2PNW8</accession>
<feature type="compositionally biased region" description="Polar residues" evidence="1">
    <location>
        <begin position="242"/>
        <end position="261"/>
    </location>
</feature>
<protein>
    <submittedName>
        <fullName evidence="2">Uncharacterized protein</fullName>
    </submittedName>
</protein>
<dbReference type="STRING" id="1314773.A0A3N2PNW8"/>
<dbReference type="EMBL" id="ML119060">
    <property type="protein sequence ID" value="ROT36189.1"/>
    <property type="molecule type" value="Genomic_DNA"/>
</dbReference>
<dbReference type="GeneID" id="39583641"/>
<evidence type="ECO:0000313" key="2">
    <source>
        <dbReference type="EMBL" id="ROT36189.1"/>
    </source>
</evidence>
<dbReference type="OrthoDB" id="5343483at2759"/>
<feature type="compositionally biased region" description="Basic and acidic residues" evidence="1">
    <location>
        <begin position="121"/>
        <end position="133"/>
    </location>
</feature>